<evidence type="ECO:0000313" key="1">
    <source>
        <dbReference type="EMBL" id="GHI25244.1"/>
    </source>
</evidence>
<dbReference type="InterPro" id="IPR038563">
    <property type="entry name" value="Endonuclease_7_sf"/>
</dbReference>
<keyword evidence="1" id="KW-0540">Nuclease</keyword>
<dbReference type="Pfam" id="PF02945">
    <property type="entry name" value="Endonuclease_7"/>
    <property type="match status" value="1"/>
</dbReference>
<name>A0ABQ3PJP0_9ACTN</name>
<proteinExistence type="predicted"/>
<protein>
    <submittedName>
        <fullName evidence="1">Recombination endonuclease VII</fullName>
    </submittedName>
</protein>
<organism evidence="1 2">
    <name type="scientific">Streptomyces hydrogenans</name>
    <dbReference type="NCBI Taxonomy" id="1873719"/>
    <lineage>
        <taxon>Bacteria</taxon>
        <taxon>Bacillati</taxon>
        <taxon>Actinomycetota</taxon>
        <taxon>Actinomycetes</taxon>
        <taxon>Kitasatosporales</taxon>
        <taxon>Streptomycetaceae</taxon>
        <taxon>Streptomyces</taxon>
    </lineage>
</organism>
<accession>A0ABQ3PJP0</accession>
<dbReference type="InterPro" id="IPR044925">
    <property type="entry name" value="His-Me_finger_sf"/>
</dbReference>
<reference evidence="1" key="1">
    <citation type="submission" date="2024-05" db="EMBL/GenBank/DDBJ databases">
        <title>Whole genome shotgun sequence of Streptomyces hydrogenans NBRC 13475.</title>
        <authorList>
            <person name="Komaki H."/>
            <person name="Tamura T."/>
        </authorList>
    </citation>
    <scope>NUCLEOTIDE SEQUENCE</scope>
    <source>
        <strain evidence="1">NBRC 13475</strain>
    </source>
</reference>
<dbReference type="GO" id="GO:0004519">
    <property type="term" value="F:endonuclease activity"/>
    <property type="evidence" value="ECO:0007669"/>
    <property type="project" value="UniProtKB-KW"/>
</dbReference>
<gene>
    <name evidence="1" type="ORF">Shyd_66150</name>
</gene>
<evidence type="ECO:0000313" key="2">
    <source>
        <dbReference type="Proteomes" id="UP001052739"/>
    </source>
</evidence>
<dbReference type="SUPFAM" id="SSF54060">
    <property type="entry name" value="His-Me finger endonucleases"/>
    <property type="match status" value="1"/>
</dbReference>
<dbReference type="Gene3D" id="3.40.1800.10">
    <property type="entry name" value="His-Me finger endonucleases"/>
    <property type="match status" value="1"/>
</dbReference>
<comment type="caution">
    <text evidence="1">The sequence shown here is derived from an EMBL/GenBank/DDBJ whole genome shotgun (WGS) entry which is preliminary data.</text>
</comment>
<dbReference type="Proteomes" id="UP001052739">
    <property type="component" value="Unassembled WGS sequence"/>
</dbReference>
<keyword evidence="2" id="KW-1185">Reference proteome</keyword>
<keyword evidence="1" id="KW-0378">Hydrolase</keyword>
<sequence>MQWRHERAAALAERGKRNCPVCDADIPESVTLRAECCSPKCGEIHQNRKRAAAKRAKVRAERKPCEGCGGPIPDEKHANAKCCSDTCTKRAYREKHRKPGARAAYMRSYLYGITEEEYVVMLEAQGHACAICGSKEWPGKDNRPHVDHCHSTGRVRGILCGRCNVALGLMDDDAGRLRTAAEYLERERR</sequence>
<keyword evidence="1" id="KW-0255">Endonuclease</keyword>
<dbReference type="EMBL" id="BNDW01000068">
    <property type="protein sequence ID" value="GHI25244.1"/>
    <property type="molecule type" value="Genomic_DNA"/>
</dbReference>
<dbReference type="InterPro" id="IPR004211">
    <property type="entry name" value="Endonuclease_7"/>
</dbReference>